<accession>A0A4S2LHX4</accession>
<proteinExistence type="predicted"/>
<gene>
    <name evidence="1" type="ORF">CRM22_008514</name>
</gene>
<dbReference type="EMBL" id="SJOL01008365">
    <property type="protein sequence ID" value="TGZ60479.1"/>
    <property type="molecule type" value="Genomic_DNA"/>
</dbReference>
<sequence length="159" mass="17481">MKSQKPLCGAYHMPGRHDGTFYSTLYHLTLFNAISARPSFPPRKYADPLTDAESTVVAVCELLVGLISLGLPGLVEACHRTLERRCSGWEQHQWAAVLTIFRQGFHSKGHCQYGGVPSTLLGGHVSELRDTRCFLTCCCVCECCLAKPMPPLVDLVSIS</sequence>
<dbReference type="AlphaFoldDB" id="A0A4S2LHX4"/>
<keyword evidence="2" id="KW-1185">Reference proteome</keyword>
<evidence type="ECO:0000313" key="2">
    <source>
        <dbReference type="Proteomes" id="UP000308267"/>
    </source>
</evidence>
<evidence type="ECO:0000313" key="1">
    <source>
        <dbReference type="EMBL" id="TGZ60479.1"/>
    </source>
</evidence>
<name>A0A4S2LHX4_OPIFE</name>
<dbReference type="Proteomes" id="UP000308267">
    <property type="component" value="Unassembled WGS sequence"/>
</dbReference>
<comment type="caution">
    <text evidence="1">The sequence shown here is derived from an EMBL/GenBank/DDBJ whole genome shotgun (WGS) entry which is preliminary data.</text>
</comment>
<protein>
    <submittedName>
        <fullName evidence="1">Uncharacterized protein</fullName>
    </submittedName>
</protein>
<organism evidence="1 2">
    <name type="scientific">Opisthorchis felineus</name>
    <dbReference type="NCBI Taxonomy" id="147828"/>
    <lineage>
        <taxon>Eukaryota</taxon>
        <taxon>Metazoa</taxon>
        <taxon>Spiralia</taxon>
        <taxon>Lophotrochozoa</taxon>
        <taxon>Platyhelminthes</taxon>
        <taxon>Trematoda</taxon>
        <taxon>Digenea</taxon>
        <taxon>Opisthorchiida</taxon>
        <taxon>Opisthorchiata</taxon>
        <taxon>Opisthorchiidae</taxon>
        <taxon>Opisthorchis</taxon>
    </lineage>
</organism>
<reference evidence="1 2" key="1">
    <citation type="journal article" date="2019" name="BMC Genomics">
        <title>New insights from Opisthorchis felineus genome: update on genomics of the epidemiologically important liver flukes.</title>
        <authorList>
            <person name="Ershov N.I."/>
            <person name="Mordvinov V.A."/>
            <person name="Prokhortchouk E.B."/>
            <person name="Pakharukova M.Y."/>
            <person name="Gunbin K.V."/>
            <person name="Ustyantsev K."/>
            <person name="Genaev M.A."/>
            <person name="Blinov A.G."/>
            <person name="Mazur A."/>
            <person name="Boulygina E."/>
            <person name="Tsygankova S."/>
            <person name="Khrameeva E."/>
            <person name="Chekanov N."/>
            <person name="Fan G."/>
            <person name="Xiao A."/>
            <person name="Zhang H."/>
            <person name="Xu X."/>
            <person name="Yang H."/>
            <person name="Solovyev V."/>
            <person name="Lee S.M."/>
            <person name="Liu X."/>
            <person name="Afonnikov D.A."/>
            <person name="Skryabin K.G."/>
        </authorList>
    </citation>
    <scope>NUCLEOTIDE SEQUENCE [LARGE SCALE GENOMIC DNA]</scope>
    <source>
        <strain evidence="1">AK-0245</strain>
        <tissue evidence="1">Whole organism</tissue>
    </source>
</reference>